<comment type="caution">
    <text evidence="1">The sequence shown here is derived from an EMBL/GenBank/DDBJ whole genome shotgun (WGS) entry which is preliminary data.</text>
</comment>
<dbReference type="Pfam" id="PF05708">
    <property type="entry name" value="Peptidase_C92"/>
    <property type="match status" value="1"/>
</dbReference>
<dbReference type="EMBL" id="DTIB01000077">
    <property type="protein sequence ID" value="HGB25086.1"/>
    <property type="molecule type" value="Genomic_DNA"/>
</dbReference>
<gene>
    <name evidence="1" type="ORF">ENV88_03410</name>
</gene>
<dbReference type="InterPro" id="IPR038765">
    <property type="entry name" value="Papain-like_cys_pep_sf"/>
</dbReference>
<dbReference type="AlphaFoldDB" id="A0A7C3WT12"/>
<dbReference type="InterPro" id="IPR024453">
    <property type="entry name" value="Peptidase_C92"/>
</dbReference>
<evidence type="ECO:0008006" key="2">
    <source>
        <dbReference type="Google" id="ProtNLM"/>
    </source>
</evidence>
<dbReference type="Gene3D" id="3.90.1720.10">
    <property type="entry name" value="endopeptidase domain like (from Nostoc punctiforme)"/>
    <property type="match status" value="1"/>
</dbReference>
<sequence length="272" mass="30843">MAVAAEDRARRTERRRAASAATSFLSTLFFSSWFTHDKPLAHDLYAGTYVLTTHFSYSRVNPTAVERRSFSTRWAAVTSLFLLLALLPSTATLHASSSDPYHPYGYFTHPYPDVALRAGDIVIGHYPGQEYTIVGYWSHAGILYRYDSTLRDWLVVEALFEGVRVNTLREFLSRYSAVVILRVNGVSDSAAAKAASWAYSKLYYPYDWNGYYKQVYGPSYYCSELVWAAYMATTSVDIDAYVWLPQNWYGVLPGEIVADSDTYAVWYSNLEG</sequence>
<name>A0A7C3WT12_THEPE</name>
<evidence type="ECO:0000313" key="1">
    <source>
        <dbReference type="EMBL" id="HGB25086.1"/>
    </source>
</evidence>
<dbReference type="SUPFAM" id="SSF54001">
    <property type="entry name" value="Cysteine proteinases"/>
    <property type="match status" value="1"/>
</dbReference>
<accession>A0A7C3WT12</accession>
<reference evidence="1" key="1">
    <citation type="journal article" date="2020" name="mSystems">
        <title>Genome- and Community-Level Interaction Insights into Carbon Utilization and Element Cycling Functions of Hydrothermarchaeota in Hydrothermal Sediment.</title>
        <authorList>
            <person name="Zhou Z."/>
            <person name="Liu Y."/>
            <person name="Xu W."/>
            <person name="Pan J."/>
            <person name="Luo Z.H."/>
            <person name="Li M."/>
        </authorList>
    </citation>
    <scope>NUCLEOTIDE SEQUENCE [LARGE SCALE GENOMIC DNA]</scope>
    <source>
        <strain evidence="1">SpSt-8</strain>
    </source>
</reference>
<proteinExistence type="predicted"/>
<organism evidence="1">
    <name type="scientific">Thermofilum pendens</name>
    <dbReference type="NCBI Taxonomy" id="2269"/>
    <lineage>
        <taxon>Archaea</taxon>
        <taxon>Thermoproteota</taxon>
        <taxon>Thermoprotei</taxon>
        <taxon>Thermofilales</taxon>
        <taxon>Thermofilaceae</taxon>
        <taxon>Thermofilum</taxon>
    </lineage>
</organism>
<protein>
    <recommendedName>
        <fullName evidence="2">Permuted papain-like amidase YaeF/Yiix C92 family enzyme</fullName>
    </recommendedName>
</protein>